<evidence type="ECO:0000256" key="3">
    <source>
        <dbReference type="ARBA" id="ARBA00022723"/>
    </source>
</evidence>
<keyword evidence="8" id="KW-1185">Reference proteome</keyword>
<dbReference type="EMBL" id="FNQN01000003">
    <property type="protein sequence ID" value="SEA14019.1"/>
    <property type="molecule type" value="Genomic_DNA"/>
</dbReference>
<dbReference type="Gene3D" id="3.90.10.10">
    <property type="entry name" value="Cytochrome C3"/>
    <property type="match status" value="1"/>
</dbReference>
<dbReference type="InterPro" id="IPR002322">
    <property type="entry name" value="Cyt_c_III"/>
</dbReference>
<keyword evidence="1" id="KW-0813">Transport</keyword>
<reference evidence="7 8" key="1">
    <citation type="submission" date="2016-10" db="EMBL/GenBank/DDBJ databases">
        <authorList>
            <person name="de Groot N.N."/>
        </authorList>
    </citation>
    <scope>NUCLEOTIDE SEQUENCE [LARGE SCALE GENOMIC DNA]</scope>
    <source>
        <strain evidence="7 8">DSM 7343</strain>
    </source>
</reference>
<keyword evidence="2" id="KW-0349">Heme</keyword>
<dbReference type="STRING" id="37625.SAMN05660420_01354"/>
<keyword evidence="4" id="KW-0249">Electron transport</keyword>
<feature type="signal peptide" evidence="6">
    <location>
        <begin position="1"/>
        <end position="23"/>
    </location>
</feature>
<proteinExistence type="predicted"/>
<dbReference type="AlphaFoldDB" id="A0A1H3YR27"/>
<accession>A0A1H3YR27</accession>
<protein>
    <submittedName>
        <fullName evidence="7">Class III cytochrome C family protein</fullName>
    </submittedName>
</protein>
<name>A0A1H3YR27_9BACT</name>
<evidence type="ECO:0000313" key="8">
    <source>
        <dbReference type="Proteomes" id="UP000199409"/>
    </source>
</evidence>
<dbReference type="RefSeq" id="WP_092346017.1">
    <property type="nucleotide sequence ID" value="NZ_FNQN01000003.1"/>
</dbReference>
<organism evidence="7 8">
    <name type="scientific">Desulfuromusa kysingii</name>
    <dbReference type="NCBI Taxonomy" id="37625"/>
    <lineage>
        <taxon>Bacteria</taxon>
        <taxon>Pseudomonadati</taxon>
        <taxon>Thermodesulfobacteriota</taxon>
        <taxon>Desulfuromonadia</taxon>
        <taxon>Desulfuromonadales</taxon>
        <taxon>Geopsychrobacteraceae</taxon>
        <taxon>Desulfuromusa</taxon>
    </lineage>
</organism>
<dbReference type="GO" id="GO:0020037">
    <property type="term" value="F:heme binding"/>
    <property type="evidence" value="ECO:0007669"/>
    <property type="project" value="InterPro"/>
</dbReference>
<dbReference type="SUPFAM" id="SSF48695">
    <property type="entry name" value="Multiheme cytochromes"/>
    <property type="match status" value="1"/>
</dbReference>
<evidence type="ECO:0000256" key="2">
    <source>
        <dbReference type="ARBA" id="ARBA00022617"/>
    </source>
</evidence>
<feature type="chain" id="PRO_5011616094" evidence="6">
    <location>
        <begin position="24"/>
        <end position="106"/>
    </location>
</feature>
<dbReference type="Proteomes" id="UP000199409">
    <property type="component" value="Unassembled WGS sequence"/>
</dbReference>
<gene>
    <name evidence="7" type="ORF">SAMN05660420_01354</name>
</gene>
<dbReference type="GO" id="GO:0046872">
    <property type="term" value="F:metal ion binding"/>
    <property type="evidence" value="ECO:0007669"/>
    <property type="project" value="UniProtKB-KW"/>
</dbReference>
<dbReference type="PRINTS" id="PR00609">
    <property type="entry name" value="CYTOCHROMEC3"/>
</dbReference>
<dbReference type="InterPro" id="IPR036280">
    <property type="entry name" value="Multihaem_cyt_sf"/>
</dbReference>
<dbReference type="OrthoDB" id="5421852at2"/>
<evidence type="ECO:0000256" key="5">
    <source>
        <dbReference type="ARBA" id="ARBA00023004"/>
    </source>
</evidence>
<keyword evidence="3" id="KW-0479">Metal-binding</keyword>
<evidence type="ECO:0000256" key="6">
    <source>
        <dbReference type="SAM" id="SignalP"/>
    </source>
</evidence>
<keyword evidence="6" id="KW-0732">Signal</keyword>
<evidence type="ECO:0000313" key="7">
    <source>
        <dbReference type="EMBL" id="SEA14019.1"/>
    </source>
</evidence>
<keyword evidence="5" id="KW-0408">Iron</keyword>
<evidence type="ECO:0000256" key="4">
    <source>
        <dbReference type="ARBA" id="ARBA00022982"/>
    </source>
</evidence>
<sequence length="106" mass="11647">MNKLFTLLTATICVAIIATFAVAETKGPDEIKFTPKFGTVTFNHVAHQGRADCATCHHTGDYTQCKSCHGVDENAPKSKVAFHNLCKDCHKESQKGPNKCKECHIK</sequence>
<dbReference type="GO" id="GO:0009055">
    <property type="term" value="F:electron transfer activity"/>
    <property type="evidence" value="ECO:0007669"/>
    <property type="project" value="InterPro"/>
</dbReference>
<evidence type="ECO:0000256" key="1">
    <source>
        <dbReference type="ARBA" id="ARBA00022448"/>
    </source>
</evidence>
<dbReference type="CDD" id="cd08168">
    <property type="entry name" value="Cytochrom_C3"/>
    <property type="match status" value="1"/>
</dbReference>